<evidence type="ECO:0000313" key="3">
    <source>
        <dbReference type="Proteomes" id="UP000243525"/>
    </source>
</evidence>
<dbReference type="Gene3D" id="3.30.1490.150">
    <property type="entry name" value="Hypothetical protein ph0010, domain 2"/>
    <property type="match status" value="1"/>
</dbReference>
<dbReference type="Gene3D" id="3.30.700.20">
    <property type="entry name" value="Hypothetical protein ph0010, domain 1"/>
    <property type="match status" value="1"/>
</dbReference>
<sequence length="378" mass="42550">MEVDLALANELIEQYSFFDYVEEAHEREHSLEVQLPFLQYRLHKPFKIVPIIMGTRSASMCQKIADALKPYFNSRNLFVVSSDFSHYPDYEGAKDADSTTGAAIASNSPDAFLKSLEENESKGIHGLATSACGWSSILTLLDLSSQVADMKVENVCYQNSGDSRYGDKLRVVGYHAFAFIRPQVSGDSEEMFLSNDDKKILLQLARQSIEEKLGTKKPVKVDESQFSASLNMPCGAFVTLHNNKKLRGCIGHLQSDKPLWKTVWEMAWAAALLDSRFEQVDSSELNYIDIEISVLTPLKRIQSIDEFELGRDGILMEKDGRHGTLLPQVADKTNWTKIEFLEQCAKRKAGIGKDGWQTAELYTYQAIVFSEHEILEAP</sequence>
<dbReference type="PANTHER" id="PTHR13016:SF0">
    <property type="entry name" value="AMME SYNDROME CANDIDATE GENE 1 PROTEIN"/>
    <property type="match status" value="1"/>
</dbReference>
<feature type="domain" description="AMMECR1" evidence="1">
    <location>
        <begin position="196"/>
        <end position="378"/>
    </location>
</feature>
<evidence type="ECO:0000313" key="2">
    <source>
        <dbReference type="EMBL" id="PTN07658.1"/>
    </source>
</evidence>
<dbReference type="InterPro" id="IPR023473">
    <property type="entry name" value="AMMECR1"/>
</dbReference>
<dbReference type="AlphaFoldDB" id="A0A2T5BZF9"/>
<organism evidence="2 3">
    <name type="scientific">Mangrovibacterium marinum</name>
    <dbReference type="NCBI Taxonomy" id="1639118"/>
    <lineage>
        <taxon>Bacteria</taxon>
        <taxon>Pseudomonadati</taxon>
        <taxon>Bacteroidota</taxon>
        <taxon>Bacteroidia</taxon>
        <taxon>Marinilabiliales</taxon>
        <taxon>Prolixibacteraceae</taxon>
        <taxon>Mangrovibacterium</taxon>
    </lineage>
</organism>
<keyword evidence="3" id="KW-1185">Reference proteome</keyword>
<comment type="caution">
    <text evidence="2">The sequence shown here is derived from an EMBL/GenBank/DDBJ whole genome shotgun (WGS) entry which is preliminary data.</text>
</comment>
<dbReference type="InterPro" id="IPR027485">
    <property type="entry name" value="AMMECR1_N"/>
</dbReference>
<dbReference type="CDD" id="cd07361">
    <property type="entry name" value="MEMO_like"/>
    <property type="match status" value="1"/>
</dbReference>
<dbReference type="OrthoDB" id="9785549at2"/>
<dbReference type="NCBIfam" id="TIGR04335">
    <property type="entry name" value="AmmeMemoSam_A"/>
    <property type="match status" value="1"/>
</dbReference>
<dbReference type="NCBIfam" id="TIGR04336">
    <property type="entry name" value="AmmeMemoSam_B"/>
    <property type="match status" value="1"/>
</dbReference>
<dbReference type="EMBL" id="QAAD01000014">
    <property type="protein sequence ID" value="PTN07658.1"/>
    <property type="molecule type" value="Genomic_DNA"/>
</dbReference>
<dbReference type="Pfam" id="PF01871">
    <property type="entry name" value="AMMECR1"/>
    <property type="match status" value="1"/>
</dbReference>
<accession>A0A2T5BZF9</accession>
<dbReference type="SUPFAM" id="SSF143447">
    <property type="entry name" value="AMMECR1-like"/>
    <property type="match status" value="1"/>
</dbReference>
<dbReference type="InterPro" id="IPR036071">
    <property type="entry name" value="AMMECR1_dom_sf"/>
</dbReference>
<dbReference type="PANTHER" id="PTHR13016">
    <property type="entry name" value="AMMECR1 HOMOLOG"/>
    <property type="match status" value="1"/>
</dbReference>
<dbReference type="PROSITE" id="PS51112">
    <property type="entry name" value="AMMECR1"/>
    <property type="match status" value="1"/>
</dbReference>
<protein>
    <recommendedName>
        <fullName evidence="1">AMMECR1 domain-containing protein</fullName>
    </recommendedName>
</protein>
<dbReference type="InterPro" id="IPR002737">
    <property type="entry name" value="MEMO1_fam"/>
</dbReference>
<dbReference type="NCBIfam" id="TIGR00296">
    <property type="entry name" value="TIGR00296 family protein"/>
    <property type="match status" value="1"/>
</dbReference>
<reference evidence="2 3" key="1">
    <citation type="submission" date="2018-04" db="EMBL/GenBank/DDBJ databases">
        <title>Genomic Encyclopedia of Archaeal and Bacterial Type Strains, Phase II (KMG-II): from individual species to whole genera.</title>
        <authorList>
            <person name="Goeker M."/>
        </authorList>
    </citation>
    <scope>NUCLEOTIDE SEQUENCE [LARGE SCALE GENOMIC DNA]</scope>
    <source>
        <strain evidence="2 3">DSM 28823</strain>
    </source>
</reference>
<dbReference type="Gene3D" id="3.40.830.10">
    <property type="entry name" value="LigB-like"/>
    <property type="match status" value="1"/>
</dbReference>
<dbReference type="InterPro" id="IPR027623">
    <property type="entry name" value="AmmeMemoSam_A"/>
</dbReference>
<dbReference type="Proteomes" id="UP000243525">
    <property type="component" value="Unassembled WGS sequence"/>
</dbReference>
<name>A0A2T5BZF9_9BACT</name>
<dbReference type="InterPro" id="IPR002733">
    <property type="entry name" value="AMMECR1_domain"/>
</dbReference>
<proteinExistence type="predicted"/>
<dbReference type="Pfam" id="PF01875">
    <property type="entry name" value="Memo"/>
    <property type="match status" value="1"/>
</dbReference>
<gene>
    <name evidence="2" type="ORF">C8N47_1141</name>
</gene>
<evidence type="ECO:0000259" key="1">
    <source>
        <dbReference type="PROSITE" id="PS51112"/>
    </source>
</evidence>